<dbReference type="OrthoDB" id="6486656at2759"/>
<dbReference type="GO" id="GO:0003700">
    <property type="term" value="F:DNA-binding transcription factor activity"/>
    <property type="evidence" value="ECO:0007669"/>
    <property type="project" value="InterPro"/>
</dbReference>
<feature type="region of interest" description="Disordered" evidence="2">
    <location>
        <begin position="21"/>
        <end position="82"/>
    </location>
</feature>
<sequence length="781" mass="87717">MSKTKIEVRSRATMFAVRRKIHRLRSRDDRAHVPQQEEDARPPLLHPDSESPQSRFSNGEGHEAKSIYGEPSTAPHRQQTAVSLDQISTTDPHSYNQRISSVGLTQEIIDNFSPETVLESSTSALPGGIGRSQPSLGNTKDEITVEDLLGFELPSKRVTDYLLSTYLGAVHWFMMVFHEPTLRTSYEALMATRRCARARSNHIIFMVLLLSLGAHYAPEEEVHRKFPSFQLETFQRLSLKRVEDSLHTLYDAAELESVQVCVLLGSYYMYHGRPNLAFVVLGAGLRCAQLMSLHKESAWRWQSEMAKEERRRTFWALFVFDRFAATIFGRPCGIPNGEIDVKIPENIGDTTTQHPNFRSTAAMPDGTIEPVTTFSYMKYKFKLYQISSPIIGDLYFHRSPSVSALAAKVSRINDELVNWFNVLPPELKLEELCRNPVEPATPSTRPFMLQALALQIAYDNVQILLHRPLLSQDLRSFKVGSRPLEPDEIKYPSELNNPRHESQTAYPDVHQILLSSRDKCWDSAIRSSKLGKYHQCLVSARESHAAAFLGINLFTAGMVLCVVALSRPLSAQAQMAKQAIARIMSLSRFLSGKVLLSAQTTKILKDLVRLIGEKEIKAMLSGSDVPESRTMPSGHISKQQTEMIPSLAAIPGPGREFQADADNMATSQNSIRTGDESILSGLYQDPSFTDSFDFSGLENMDFNNGIVTLQQAMFPASAVATPDVNRLMNDGTQRGPWNRDQYNTEHSYINQTGGSDDGLMRTDFNMMTTVGQTWLWDSENR</sequence>
<dbReference type="STRING" id="1442369.A0A0D2IM56"/>
<feature type="domain" description="Xylanolytic transcriptional activator regulatory" evidence="3">
    <location>
        <begin position="277"/>
        <end position="350"/>
    </location>
</feature>
<name>A0A0D2IM56_9EURO</name>
<dbReference type="Pfam" id="PF04082">
    <property type="entry name" value="Fungal_trans"/>
    <property type="match status" value="1"/>
</dbReference>
<proteinExistence type="predicted"/>
<dbReference type="Proteomes" id="UP000053617">
    <property type="component" value="Unassembled WGS sequence"/>
</dbReference>
<gene>
    <name evidence="4" type="ORF">Z518_07805</name>
</gene>
<evidence type="ECO:0000256" key="1">
    <source>
        <dbReference type="ARBA" id="ARBA00023242"/>
    </source>
</evidence>
<dbReference type="HOGENOM" id="CLU_005767_2_0_1"/>
<organism evidence="4 5">
    <name type="scientific">Rhinocladiella mackenziei CBS 650.93</name>
    <dbReference type="NCBI Taxonomy" id="1442369"/>
    <lineage>
        <taxon>Eukaryota</taxon>
        <taxon>Fungi</taxon>
        <taxon>Dikarya</taxon>
        <taxon>Ascomycota</taxon>
        <taxon>Pezizomycotina</taxon>
        <taxon>Eurotiomycetes</taxon>
        <taxon>Chaetothyriomycetidae</taxon>
        <taxon>Chaetothyriales</taxon>
        <taxon>Herpotrichiellaceae</taxon>
        <taxon>Rhinocladiella</taxon>
    </lineage>
</organism>
<dbReference type="EMBL" id="KN847479">
    <property type="protein sequence ID" value="KIX04251.1"/>
    <property type="molecule type" value="Genomic_DNA"/>
</dbReference>
<dbReference type="CDD" id="cd12148">
    <property type="entry name" value="fungal_TF_MHR"/>
    <property type="match status" value="1"/>
</dbReference>
<evidence type="ECO:0000313" key="5">
    <source>
        <dbReference type="Proteomes" id="UP000053617"/>
    </source>
</evidence>
<accession>A0A0D2IM56</accession>
<dbReference type="VEuPathDB" id="FungiDB:Z518_07805"/>
<reference evidence="4 5" key="1">
    <citation type="submission" date="2015-01" db="EMBL/GenBank/DDBJ databases">
        <title>The Genome Sequence of Rhinocladiella mackenzie CBS 650.93.</title>
        <authorList>
            <consortium name="The Broad Institute Genomics Platform"/>
            <person name="Cuomo C."/>
            <person name="de Hoog S."/>
            <person name="Gorbushina A."/>
            <person name="Stielow B."/>
            <person name="Teixiera M."/>
            <person name="Abouelleil A."/>
            <person name="Chapman S.B."/>
            <person name="Priest M."/>
            <person name="Young S.K."/>
            <person name="Wortman J."/>
            <person name="Nusbaum C."/>
            <person name="Birren B."/>
        </authorList>
    </citation>
    <scope>NUCLEOTIDE SEQUENCE [LARGE SCALE GENOMIC DNA]</scope>
    <source>
        <strain evidence="4 5">CBS 650.93</strain>
    </source>
</reference>
<dbReference type="RefSeq" id="XP_013271387.1">
    <property type="nucleotide sequence ID" value="XM_013415933.1"/>
</dbReference>
<dbReference type="InterPro" id="IPR007219">
    <property type="entry name" value="XnlR_reg_dom"/>
</dbReference>
<dbReference type="GO" id="GO:0008270">
    <property type="term" value="F:zinc ion binding"/>
    <property type="evidence" value="ECO:0007669"/>
    <property type="project" value="InterPro"/>
</dbReference>
<evidence type="ECO:0000259" key="3">
    <source>
        <dbReference type="SMART" id="SM00906"/>
    </source>
</evidence>
<dbReference type="InterPro" id="IPR050987">
    <property type="entry name" value="AtrR-like"/>
</dbReference>
<protein>
    <recommendedName>
        <fullName evidence="3">Xylanolytic transcriptional activator regulatory domain-containing protein</fullName>
    </recommendedName>
</protein>
<keyword evidence="5" id="KW-1185">Reference proteome</keyword>
<dbReference type="GO" id="GO:0003677">
    <property type="term" value="F:DNA binding"/>
    <property type="evidence" value="ECO:0007669"/>
    <property type="project" value="InterPro"/>
</dbReference>
<dbReference type="AlphaFoldDB" id="A0A0D2IM56"/>
<evidence type="ECO:0000313" key="4">
    <source>
        <dbReference type="EMBL" id="KIX04251.1"/>
    </source>
</evidence>
<dbReference type="SMART" id="SM00906">
    <property type="entry name" value="Fungal_trans"/>
    <property type="match status" value="1"/>
</dbReference>
<keyword evidence="1" id="KW-0539">Nucleus</keyword>
<dbReference type="GeneID" id="25295876"/>
<dbReference type="PANTHER" id="PTHR46910">
    <property type="entry name" value="TRANSCRIPTION FACTOR PDR1"/>
    <property type="match status" value="1"/>
</dbReference>
<dbReference type="GO" id="GO:0006351">
    <property type="term" value="P:DNA-templated transcription"/>
    <property type="evidence" value="ECO:0007669"/>
    <property type="project" value="InterPro"/>
</dbReference>
<evidence type="ECO:0000256" key="2">
    <source>
        <dbReference type="SAM" id="MobiDB-lite"/>
    </source>
</evidence>
<dbReference type="PANTHER" id="PTHR46910:SF17">
    <property type="entry name" value="SCFA-RELATED"/>
    <property type="match status" value="1"/>
</dbReference>